<evidence type="ECO:0000256" key="7">
    <source>
        <dbReference type="ARBA" id="ARBA00023136"/>
    </source>
</evidence>
<evidence type="ECO:0000256" key="3">
    <source>
        <dbReference type="ARBA" id="ARBA00011255"/>
    </source>
</evidence>
<evidence type="ECO:0000256" key="9">
    <source>
        <dbReference type="ARBA" id="ARBA00047693"/>
    </source>
</evidence>
<keyword evidence="16" id="KW-1185">Reference proteome</keyword>
<proteinExistence type="inferred from homology"/>
<dbReference type="PANTHER" id="PTHR30520">
    <property type="entry name" value="FORMATE TRANSPORTER-RELATED"/>
    <property type="match status" value="1"/>
</dbReference>
<evidence type="ECO:0000256" key="13">
    <source>
        <dbReference type="ARBA" id="ARBA00049735"/>
    </source>
</evidence>
<reference evidence="15" key="2">
    <citation type="submission" date="2021-05" db="EMBL/GenBank/DDBJ databases">
        <authorList>
            <person name="Pain A."/>
        </authorList>
    </citation>
    <scope>NUCLEOTIDE SEQUENCE</scope>
    <source>
        <strain evidence="15">1802A</strain>
    </source>
</reference>
<comment type="similarity">
    <text evidence="12">Belongs to the FNT transporter (TC 1.A.16) family.</text>
</comment>
<dbReference type="GO" id="GO:0015513">
    <property type="term" value="F:high-affinity secondary active nitrite transmembrane transporter activity"/>
    <property type="evidence" value="ECO:0007669"/>
    <property type="project" value="TreeGrafter"/>
</dbReference>
<dbReference type="GO" id="GO:0005774">
    <property type="term" value="C:vacuolar membrane"/>
    <property type="evidence" value="ECO:0007669"/>
    <property type="project" value="UniProtKB-SubCell"/>
</dbReference>
<gene>
    <name evidence="15" type="ORF">X943_000616</name>
</gene>
<evidence type="ECO:0000256" key="4">
    <source>
        <dbReference type="ARBA" id="ARBA00022448"/>
    </source>
</evidence>
<evidence type="ECO:0000256" key="2">
    <source>
        <dbReference type="ARBA" id="ARBA00004651"/>
    </source>
</evidence>
<comment type="catalytic activity">
    <reaction evidence="9">
        <text>pyruvate(out) + H(+)(out) = pyruvate(in) + H(+)(in)</text>
        <dbReference type="Rhea" id="RHEA:64720"/>
        <dbReference type="ChEBI" id="CHEBI:15361"/>
        <dbReference type="ChEBI" id="CHEBI:15378"/>
    </reaction>
</comment>
<evidence type="ECO:0000256" key="5">
    <source>
        <dbReference type="ARBA" id="ARBA00022692"/>
    </source>
</evidence>
<comment type="catalytic activity">
    <reaction evidence="8">
        <text>(S)-lactate(in) + H(+)(in) = (S)-lactate(out) + H(+)(out)</text>
        <dbReference type="Rhea" id="RHEA:29415"/>
        <dbReference type="ChEBI" id="CHEBI:15378"/>
        <dbReference type="ChEBI" id="CHEBI:16651"/>
    </reaction>
</comment>
<evidence type="ECO:0000256" key="8">
    <source>
        <dbReference type="ARBA" id="ARBA00034245"/>
    </source>
</evidence>
<evidence type="ECO:0000256" key="1">
    <source>
        <dbReference type="ARBA" id="ARBA00004128"/>
    </source>
</evidence>
<dbReference type="GO" id="GO:0015707">
    <property type="term" value="P:nitrite transport"/>
    <property type="evidence" value="ECO:0007669"/>
    <property type="project" value="TreeGrafter"/>
</dbReference>
<evidence type="ECO:0000256" key="14">
    <source>
        <dbReference type="SAM" id="Phobius"/>
    </source>
</evidence>
<evidence type="ECO:0000256" key="11">
    <source>
        <dbReference type="ARBA" id="ARBA00049088"/>
    </source>
</evidence>
<reference evidence="15" key="1">
    <citation type="journal article" date="2014" name="Nucleic Acids Res.">
        <title>The evolutionary dynamics of variant antigen genes in Babesia reveal a history of genomic innovation underlying host-parasite interaction.</title>
        <authorList>
            <person name="Jackson A.P."/>
            <person name="Otto T.D."/>
            <person name="Darby A."/>
            <person name="Ramaprasad A."/>
            <person name="Xia D."/>
            <person name="Echaide I.E."/>
            <person name="Farber M."/>
            <person name="Gahlot S."/>
            <person name="Gamble J."/>
            <person name="Gupta D."/>
            <person name="Gupta Y."/>
            <person name="Jackson L."/>
            <person name="Malandrin L."/>
            <person name="Malas T.B."/>
            <person name="Moussa E."/>
            <person name="Nair M."/>
            <person name="Reid A.J."/>
            <person name="Sanders M."/>
            <person name="Sharma J."/>
            <person name="Tracey A."/>
            <person name="Quail M.A."/>
            <person name="Weir W."/>
            <person name="Wastling J.M."/>
            <person name="Hall N."/>
            <person name="Willadsen P."/>
            <person name="Lingelbach K."/>
            <person name="Shiels B."/>
            <person name="Tait A."/>
            <person name="Berriman M."/>
            <person name="Allred D.R."/>
            <person name="Pain A."/>
        </authorList>
    </citation>
    <scope>NUCLEOTIDE SEQUENCE</scope>
    <source>
        <strain evidence="15">1802A</strain>
    </source>
</reference>
<dbReference type="InterPro" id="IPR023271">
    <property type="entry name" value="Aquaporin-like"/>
</dbReference>
<dbReference type="AlphaFoldDB" id="A0AAD9LK50"/>
<accession>A0AAD9LK50</accession>
<evidence type="ECO:0000256" key="10">
    <source>
        <dbReference type="ARBA" id="ARBA00049016"/>
    </source>
</evidence>
<evidence type="ECO:0000256" key="12">
    <source>
        <dbReference type="ARBA" id="ARBA00049660"/>
    </source>
</evidence>
<keyword evidence="4" id="KW-0813">Transport</keyword>
<organism evidence="15 16">
    <name type="scientific">Babesia divergens</name>
    <dbReference type="NCBI Taxonomy" id="32595"/>
    <lineage>
        <taxon>Eukaryota</taxon>
        <taxon>Sar</taxon>
        <taxon>Alveolata</taxon>
        <taxon>Apicomplexa</taxon>
        <taxon>Aconoidasida</taxon>
        <taxon>Piroplasmida</taxon>
        <taxon>Babesiidae</taxon>
        <taxon>Babesia</taxon>
    </lineage>
</organism>
<evidence type="ECO:0000313" key="16">
    <source>
        <dbReference type="Proteomes" id="UP001195914"/>
    </source>
</evidence>
<feature type="transmembrane region" description="Helical" evidence="14">
    <location>
        <begin position="29"/>
        <end position="54"/>
    </location>
</feature>
<protein>
    <recommendedName>
        <fullName evidence="13">Formate-nitrite transporter</fullName>
    </recommendedName>
</protein>
<feature type="transmembrane region" description="Helical" evidence="14">
    <location>
        <begin position="161"/>
        <end position="184"/>
    </location>
</feature>
<dbReference type="Proteomes" id="UP001195914">
    <property type="component" value="Unassembled WGS sequence"/>
</dbReference>
<comment type="catalytic activity">
    <reaction evidence="11">
        <text>acetate(out) + H(+)(out) = acetate(in) + H(+)(in)</text>
        <dbReference type="Rhea" id="RHEA:71803"/>
        <dbReference type="ChEBI" id="CHEBI:15378"/>
        <dbReference type="ChEBI" id="CHEBI:30089"/>
    </reaction>
</comment>
<keyword evidence="5 14" id="KW-0812">Transmembrane</keyword>
<dbReference type="GO" id="GO:0005886">
    <property type="term" value="C:plasma membrane"/>
    <property type="evidence" value="ECO:0007669"/>
    <property type="project" value="UniProtKB-SubCell"/>
</dbReference>
<dbReference type="EMBL" id="JAHBMH010000024">
    <property type="protein sequence ID" value="KAK1938364.1"/>
    <property type="molecule type" value="Genomic_DNA"/>
</dbReference>
<keyword evidence="6 14" id="KW-1133">Transmembrane helix</keyword>
<feature type="transmembrane region" description="Helical" evidence="14">
    <location>
        <begin position="190"/>
        <end position="208"/>
    </location>
</feature>
<comment type="catalytic activity">
    <reaction evidence="10">
        <text>formate(in) + H(+)(in) = formate(out) + H(+)(out)</text>
        <dbReference type="Rhea" id="RHEA:80887"/>
        <dbReference type="ChEBI" id="CHEBI:15378"/>
        <dbReference type="ChEBI" id="CHEBI:15740"/>
    </reaction>
</comment>
<name>A0AAD9LK50_BABDI</name>
<feature type="transmembrane region" description="Helical" evidence="14">
    <location>
        <begin position="66"/>
        <end position="86"/>
    </location>
</feature>
<feature type="transmembrane region" description="Helical" evidence="14">
    <location>
        <begin position="119"/>
        <end position="140"/>
    </location>
</feature>
<comment type="subcellular location">
    <subcellularLocation>
        <location evidence="2">Cell membrane</location>
        <topology evidence="2">Multi-pass membrane protein</topology>
    </subcellularLocation>
    <subcellularLocation>
        <location evidence="1">Vacuole membrane</location>
        <topology evidence="1">Multi-pass membrane protein</topology>
    </subcellularLocation>
</comment>
<keyword evidence="7 14" id="KW-0472">Membrane</keyword>
<comment type="caution">
    <text evidence="15">The sequence shown here is derived from an EMBL/GenBank/DDBJ whole genome shotgun (WGS) entry which is preliminary data.</text>
</comment>
<evidence type="ECO:0000313" key="15">
    <source>
        <dbReference type="EMBL" id="KAK1938364.1"/>
    </source>
</evidence>
<feature type="transmembrane region" description="Helical" evidence="14">
    <location>
        <begin position="242"/>
        <end position="263"/>
    </location>
</feature>
<comment type="subunit">
    <text evidence="3">Homopentamer.</text>
</comment>
<sequence length="278" mass="29578">MEMVNQIRSPAKAYEIALQSGEAKVKCPLWALAVKAVMGGFFAALGGHAAMVLASQYYDAGNAGTAKLAFGVIFSGALVCIMYTGADLVTSNCMNFSLLAYARRVTPLNYVIRMSTSLLGNYVGAIFGAVALTSGTGFFMETNPVGHKYLMSLYQFKLSLPFWRVICSALGCNCYVCMAVWASYVTLDSAGSIMAMILLITSFAVAGFEHIVANFYTLHAALFSVSPTSAADVYGSNFVPTLIGNFLAGSVLIGLPIHLLYGLNKKTEMASPHGITVI</sequence>
<dbReference type="PANTHER" id="PTHR30520:SF6">
    <property type="entry name" value="FORMATE_NITRATE FAMILY TRANSPORTER (EUROFUNG)"/>
    <property type="match status" value="1"/>
</dbReference>
<evidence type="ECO:0000256" key="6">
    <source>
        <dbReference type="ARBA" id="ARBA00022989"/>
    </source>
</evidence>
<dbReference type="InterPro" id="IPR000292">
    <property type="entry name" value="For/NO2_transpt"/>
</dbReference>
<dbReference type="Pfam" id="PF01226">
    <property type="entry name" value="Form_Nir_trans"/>
    <property type="match status" value="1"/>
</dbReference>
<dbReference type="Gene3D" id="1.20.1080.10">
    <property type="entry name" value="Glycerol uptake facilitator protein"/>
    <property type="match status" value="1"/>
</dbReference>